<dbReference type="Proteomes" id="UP000004080">
    <property type="component" value="Unassembled WGS sequence"/>
</dbReference>
<dbReference type="eggNOG" id="COG2050">
    <property type="taxonomic scope" value="Bacteria"/>
</dbReference>
<evidence type="ECO:0000313" key="4">
    <source>
        <dbReference type="EMBL" id="EIT84363.1"/>
    </source>
</evidence>
<dbReference type="EMBL" id="AKKV01000036">
    <property type="protein sequence ID" value="EIT84363.1"/>
    <property type="molecule type" value="Genomic_DNA"/>
</dbReference>
<dbReference type="InterPro" id="IPR029069">
    <property type="entry name" value="HotDog_dom_sf"/>
</dbReference>
<comment type="caution">
    <text evidence="4">The sequence shown here is derived from an EMBL/GenBank/DDBJ whole genome shotgun (WGS) entry which is preliminary data.</text>
</comment>
<dbReference type="RefSeq" id="WP_007203331.1">
    <property type="nucleotide sequence ID" value="NZ_AKKV01000036.1"/>
</dbReference>
<accession>I8UC41</accession>
<dbReference type="SUPFAM" id="SSF54637">
    <property type="entry name" value="Thioesterase/thiol ester dehydrase-isomerase"/>
    <property type="match status" value="1"/>
</dbReference>
<evidence type="ECO:0000259" key="3">
    <source>
        <dbReference type="Pfam" id="PF03061"/>
    </source>
</evidence>
<sequence length="135" mass="14702">MNVKDMMKVENTMLSALGIEIIELSEKQAVATMPVHAATHQPLGMLHGGASVALAESIASIGTYHFLDLEKEYAVGMEINANHLRGKAEGMVTATATPLHKGRTSMVWDIKITDENNRLICVSRCTMAIVKKQQP</sequence>
<dbReference type="CDD" id="cd03443">
    <property type="entry name" value="PaaI_thioesterase"/>
    <property type="match status" value="1"/>
</dbReference>
<keyword evidence="2" id="KW-0378">Hydrolase</keyword>
<dbReference type="AlphaFoldDB" id="I8UC41"/>
<dbReference type="Gene3D" id="3.10.129.10">
    <property type="entry name" value="Hotdog Thioesterase"/>
    <property type="match status" value="1"/>
</dbReference>
<name>I8UC41_9BACL</name>
<dbReference type="PANTHER" id="PTHR43240">
    <property type="entry name" value="1,4-DIHYDROXY-2-NAPHTHOYL-COA THIOESTERASE 1"/>
    <property type="match status" value="1"/>
</dbReference>
<dbReference type="Pfam" id="PF03061">
    <property type="entry name" value="4HBT"/>
    <property type="match status" value="1"/>
</dbReference>
<dbReference type="PANTHER" id="PTHR43240:SF5">
    <property type="entry name" value="1,4-DIHYDROXY-2-NAPHTHOYL-COA THIOESTERASE 1"/>
    <property type="match status" value="1"/>
</dbReference>
<evidence type="ECO:0000313" key="5">
    <source>
        <dbReference type="Proteomes" id="UP000004080"/>
    </source>
</evidence>
<dbReference type="PATRIC" id="fig|1196324.3.peg.3334"/>
<keyword evidence="5" id="KW-1185">Reference proteome</keyword>
<comment type="similarity">
    <text evidence="1">Belongs to the thioesterase PaaI family.</text>
</comment>
<dbReference type="STRING" id="1196324.A374_16293"/>
<feature type="domain" description="Thioesterase" evidence="3">
    <location>
        <begin position="44"/>
        <end position="121"/>
    </location>
</feature>
<dbReference type="InterPro" id="IPR006683">
    <property type="entry name" value="Thioestr_dom"/>
</dbReference>
<evidence type="ECO:0000256" key="1">
    <source>
        <dbReference type="ARBA" id="ARBA00008324"/>
    </source>
</evidence>
<evidence type="ECO:0000256" key="2">
    <source>
        <dbReference type="ARBA" id="ARBA00022801"/>
    </source>
</evidence>
<gene>
    <name evidence="4" type="ORF">A374_16293</name>
</gene>
<proteinExistence type="inferred from homology"/>
<dbReference type="NCBIfam" id="TIGR00369">
    <property type="entry name" value="unchar_dom_1"/>
    <property type="match status" value="1"/>
</dbReference>
<dbReference type="GO" id="GO:0061522">
    <property type="term" value="F:1,4-dihydroxy-2-naphthoyl-CoA thioesterase activity"/>
    <property type="evidence" value="ECO:0007669"/>
    <property type="project" value="TreeGrafter"/>
</dbReference>
<dbReference type="InterPro" id="IPR003736">
    <property type="entry name" value="PAAI_dom"/>
</dbReference>
<reference evidence="4 5" key="1">
    <citation type="journal article" date="2012" name="J. Bacteriol.">
        <title>Genome of Bacillus macauensis ZFHKF-1, a Long-Chain-Forming Bacterium.</title>
        <authorList>
            <person name="Cai L."/>
            <person name="Zhang T."/>
        </authorList>
    </citation>
    <scope>NUCLEOTIDE SEQUENCE [LARGE SCALE GENOMIC DNA]</scope>
    <source>
        <strain evidence="4 5">ZFHKF-1</strain>
    </source>
</reference>
<protein>
    <recommendedName>
        <fullName evidence="3">Thioesterase domain-containing protein</fullName>
    </recommendedName>
</protein>
<dbReference type="GO" id="GO:0005829">
    <property type="term" value="C:cytosol"/>
    <property type="evidence" value="ECO:0007669"/>
    <property type="project" value="TreeGrafter"/>
</dbReference>
<organism evidence="4 5">
    <name type="scientific">Fictibacillus macauensis ZFHKF-1</name>
    <dbReference type="NCBI Taxonomy" id="1196324"/>
    <lineage>
        <taxon>Bacteria</taxon>
        <taxon>Bacillati</taxon>
        <taxon>Bacillota</taxon>
        <taxon>Bacilli</taxon>
        <taxon>Bacillales</taxon>
        <taxon>Fictibacillaceae</taxon>
        <taxon>Fictibacillus</taxon>
    </lineage>
</organism>